<feature type="compositionally biased region" description="Polar residues" evidence="1">
    <location>
        <begin position="121"/>
        <end position="130"/>
    </location>
</feature>
<dbReference type="AlphaFoldDB" id="A0A504Y8R8"/>
<reference evidence="2 3" key="1">
    <citation type="submission" date="2019-04" db="EMBL/GenBank/DDBJ databases">
        <title>Annotation for the trematode Fasciola gigantica.</title>
        <authorList>
            <person name="Choi Y.-J."/>
        </authorList>
    </citation>
    <scope>NUCLEOTIDE SEQUENCE [LARGE SCALE GENOMIC DNA]</scope>
    <source>
        <strain evidence="2">Uganda_cow_1</strain>
    </source>
</reference>
<proteinExistence type="predicted"/>
<comment type="caution">
    <text evidence="2">The sequence shown here is derived from an EMBL/GenBank/DDBJ whole genome shotgun (WGS) entry which is preliminary data.</text>
</comment>
<keyword evidence="3" id="KW-1185">Reference proteome</keyword>
<evidence type="ECO:0000256" key="1">
    <source>
        <dbReference type="SAM" id="MobiDB-lite"/>
    </source>
</evidence>
<protein>
    <submittedName>
        <fullName evidence="2">Uncharacterized protein</fullName>
    </submittedName>
</protein>
<name>A0A504Y8R8_FASGI</name>
<evidence type="ECO:0000313" key="3">
    <source>
        <dbReference type="Proteomes" id="UP000316759"/>
    </source>
</evidence>
<organism evidence="2 3">
    <name type="scientific">Fasciola gigantica</name>
    <name type="common">Giant liver fluke</name>
    <dbReference type="NCBI Taxonomy" id="46835"/>
    <lineage>
        <taxon>Eukaryota</taxon>
        <taxon>Metazoa</taxon>
        <taxon>Spiralia</taxon>
        <taxon>Lophotrochozoa</taxon>
        <taxon>Platyhelminthes</taxon>
        <taxon>Trematoda</taxon>
        <taxon>Digenea</taxon>
        <taxon>Plagiorchiida</taxon>
        <taxon>Echinostomata</taxon>
        <taxon>Echinostomatoidea</taxon>
        <taxon>Fasciolidae</taxon>
        <taxon>Fasciola</taxon>
    </lineage>
</organism>
<dbReference type="OrthoDB" id="6245141at2759"/>
<dbReference type="Proteomes" id="UP000316759">
    <property type="component" value="Unassembled WGS sequence"/>
</dbReference>
<accession>A0A504Y8R8</accession>
<evidence type="ECO:0000313" key="2">
    <source>
        <dbReference type="EMBL" id="TPP56941.1"/>
    </source>
</evidence>
<gene>
    <name evidence="2" type="ORF">FGIG_11347</name>
</gene>
<dbReference type="EMBL" id="SUNJ01013901">
    <property type="protein sequence ID" value="TPP56941.1"/>
    <property type="molecule type" value="Genomic_DNA"/>
</dbReference>
<feature type="region of interest" description="Disordered" evidence="1">
    <location>
        <begin position="117"/>
        <end position="149"/>
    </location>
</feature>
<sequence length="149" mass="17298">MKIVKLRVTTENAHEEVYRWDPGKPLINLTYANVIKSLRTLTNRGYESFILRYNDGFDMCRIMNTKDLRCAINYLQQKPSRDDCLQLYAEPQKEERNPCGQTQIGVFPTFFKPIEPKVEQSSRNSATESGKPSKVGPIRRSRRKRSKAV</sequence>
<feature type="compositionally biased region" description="Basic residues" evidence="1">
    <location>
        <begin position="137"/>
        <end position="149"/>
    </location>
</feature>